<dbReference type="Proteomes" id="UP000004664">
    <property type="component" value="Unassembled WGS sequence"/>
</dbReference>
<evidence type="ECO:0000259" key="2">
    <source>
        <dbReference type="Pfam" id="PF01361"/>
    </source>
</evidence>
<dbReference type="STRING" id="697282.Mettu_3070"/>
<accession>G3J1K4</accession>
<dbReference type="InterPro" id="IPR004370">
    <property type="entry name" value="4-OT-like_dom"/>
</dbReference>
<dbReference type="AlphaFoldDB" id="G3J1K4"/>
<dbReference type="Gene3D" id="3.30.429.10">
    <property type="entry name" value="Macrophage Migration Inhibitory Factor"/>
    <property type="match status" value="1"/>
</dbReference>
<keyword evidence="1" id="KW-0413">Isomerase</keyword>
<reference evidence="3 4" key="1">
    <citation type="submission" date="2011-06" db="EMBL/GenBank/DDBJ databases">
        <title>Genomic sequence of Methylobacter tundripaludum SV96.</title>
        <authorList>
            <consortium name="US DOE Joint Genome Institute"/>
            <person name="Lucas S."/>
            <person name="Han J."/>
            <person name="Lapidus A."/>
            <person name="Cheng J.-F."/>
            <person name="Goodwin L."/>
            <person name="Pitluck S."/>
            <person name="Held B."/>
            <person name="Detter J.C."/>
            <person name="Han C."/>
            <person name="Tapia R."/>
            <person name="Land M."/>
            <person name="Hauser L."/>
            <person name="Kyrpides N."/>
            <person name="Ivanova N."/>
            <person name="Ovchinnikova G."/>
            <person name="Pagani I."/>
            <person name="Klotz M.G."/>
            <person name="Dispirito A.A."/>
            <person name="Murrell J.C."/>
            <person name="Dunfield P."/>
            <person name="Kalyuzhnaya M.G."/>
            <person name="Svenning M."/>
            <person name="Trotsenko Y.A."/>
            <person name="Stein L.Y."/>
            <person name="Woyke T."/>
        </authorList>
    </citation>
    <scope>NUCLEOTIDE SEQUENCE [LARGE SCALE GENOMIC DNA]</scope>
    <source>
        <strain evidence="4">ATCC BAA-1195 / DSM 17260 / SV96</strain>
    </source>
</reference>
<dbReference type="GO" id="GO:0016853">
    <property type="term" value="F:isomerase activity"/>
    <property type="evidence" value="ECO:0007669"/>
    <property type="project" value="UniProtKB-KW"/>
</dbReference>
<keyword evidence="4" id="KW-1185">Reference proteome</keyword>
<dbReference type="RefSeq" id="WP_006894163.1">
    <property type="nucleotide sequence ID" value="NZ_JH109154.1"/>
</dbReference>
<dbReference type="InterPro" id="IPR014347">
    <property type="entry name" value="Tautomerase/MIF_sf"/>
</dbReference>
<dbReference type="HOGENOM" id="CLU_2585713_0_0_6"/>
<evidence type="ECO:0000313" key="3">
    <source>
        <dbReference type="EMBL" id="EGW19948.1"/>
    </source>
</evidence>
<proteinExistence type="predicted"/>
<dbReference type="Pfam" id="PF01361">
    <property type="entry name" value="Tautomerase"/>
    <property type="match status" value="1"/>
</dbReference>
<feature type="domain" description="4-oxalocrotonate tautomerase-like" evidence="2">
    <location>
        <begin position="2"/>
        <end position="32"/>
    </location>
</feature>
<organism evidence="3 4">
    <name type="scientific">Methylobacter tundripaludum (strain ATCC BAA-1195 / DSM 17260 / SV96)</name>
    <dbReference type="NCBI Taxonomy" id="697282"/>
    <lineage>
        <taxon>Bacteria</taxon>
        <taxon>Pseudomonadati</taxon>
        <taxon>Pseudomonadota</taxon>
        <taxon>Gammaproteobacteria</taxon>
        <taxon>Methylococcales</taxon>
        <taxon>Methylococcaceae</taxon>
        <taxon>Methylobacter</taxon>
    </lineage>
</organism>
<gene>
    <name evidence="3" type="ORF">Mettu_3070</name>
</gene>
<name>G3J1K4_METTV</name>
<dbReference type="EMBL" id="JH109154">
    <property type="protein sequence ID" value="EGW19948.1"/>
    <property type="molecule type" value="Genomic_DNA"/>
</dbReference>
<sequence length="80" mass="8551">MPLVQIKGISGYLSLQQKQEIISKVTDAIVSAIAPALLNHKDVVNAENAWSSFLSTSCITHRDVGNADIAGANICPCSRR</sequence>
<evidence type="ECO:0000313" key="4">
    <source>
        <dbReference type="Proteomes" id="UP000004664"/>
    </source>
</evidence>
<protein>
    <submittedName>
        <fullName evidence="3">4-oxalocrotonate tautomerase</fullName>
    </submittedName>
</protein>
<evidence type="ECO:0000256" key="1">
    <source>
        <dbReference type="ARBA" id="ARBA00023235"/>
    </source>
</evidence>